<evidence type="ECO:0000313" key="2">
    <source>
        <dbReference type="EMBL" id="CDH26859.1"/>
    </source>
</evidence>
<dbReference type="Gene3D" id="3.60.10.10">
    <property type="entry name" value="Endonuclease/exonuclease/phosphatase"/>
    <property type="match status" value="1"/>
</dbReference>
<keyword evidence="2" id="KW-0255">Endonuclease</keyword>
<dbReference type="InterPro" id="IPR051916">
    <property type="entry name" value="GPI-anchor_lipid_remodeler"/>
</dbReference>
<dbReference type="HOGENOM" id="CLU_806105_0_0_6"/>
<protein>
    <submittedName>
        <fullName evidence="2">Endonuclease/exonuclease/phosphatase</fullName>
    </submittedName>
</protein>
<dbReference type="Proteomes" id="UP000028493">
    <property type="component" value="Unassembled WGS sequence"/>
</dbReference>
<evidence type="ECO:0000259" key="1">
    <source>
        <dbReference type="Pfam" id="PF03372"/>
    </source>
</evidence>
<dbReference type="InterPro" id="IPR036691">
    <property type="entry name" value="Endo/exonu/phosph_ase_sf"/>
</dbReference>
<dbReference type="SUPFAM" id="SSF56219">
    <property type="entry name" value="DNase I-like"/>
    <property type="match status" value="1"/>
</dbReference>
<feature type="domain" description="Endonuclease/exonuclease/phosphatase" evidence="1">
    <location>
        <begin position="68"/>
        <end position="336"/>
    </location>
</feature>
<keyword evidence="2" id="KW-0378">Hydrolase</keyword>
<keyword evidence="2" id="KW-0540">Nuclease</keyword>
<dbReference type="GO" id="GO:0006506">
    <property type="term" value="P:GPI anchor biosynthetic process"/>
    <property type="evidence" value="ECO:0007669"/>
    <property type="project" value="TreeGrafter"/>
</dbReference>
<keyword evidence="2" id="KW-0269">Exonuclease</keyword>
<gene>
    <name evidence="2" type="ORF">XBKB1_980007</name>
</gene>
<proteinExistence type="predicted"/>
<dbReference type="GO" id="GO:0004527">
    <property type="term" value="F:exonuclease activity"/>
    <property type="evidence" value="ECO:0007669"/>
    <property type="project" value="UniProtKB-KW"/>
</dbReference>
<name>A0A077Q437_XENBV</name>
<sequence length="348" mass="39486">MKYFSKVVEHLPTISPEFFIQACERNNDSSYHAELVSMVPELTTLEQSGYRNKDKKKCNKDTFRLGAWNLERCKFINESAEIIQHAGCDVIFATEMDVGMARSGNQHSPAKLAEKLGLGYTFGIEFIEIGSGNQFEEITFAQSKNTHALHGNAILSSQLLKNPKLIWLEEEGGSWFSLDWHHRRVGGRNAIAGTLEFGEHTIIVVVVHLESLPPAERRAEQVQKLLQALEQFFEGPIVIAGDFNTSQLPPQIGLWDQYPDWFIEPWNYEPLFKELYEAGFEWIPANSPEHTRRDLPTGFIKPPFRRADWFFTRGIEASNPLVWPACGPGGVAVSDHELITIDITFLHS</sequence>
<comment type="caution">
    <text evidence="2">The sequence shown here is derived from an EMBL/GenBank/DDBJ whole genome shotgun (WGS) entry which is preliminary data.</text>
</comment>
<dbReference type="GO" id="GO:0004519">
    <property type="term" value="F:endonuclease activity"/>
    <property type="evidence" value="ECO:0007669"/>
    <property type="project" value="UniProtKB-KW"/>
</dbReference>
<dbReference type="EMBL" id="CBSZ010000437">
    <property type="protein sequence ID" value="CDH26859.1"/>
    <property type="molecule type" value="Genomic_DNA"/>
</dbReference>
<reference evidence="2" key="1">
    <citation type="submission" date="2013-07" db="EMBL/GenBank/DDBJ databases">
        <title>Sub-species coevolution in mutualistic symbiosis.</title>
        <authorList>
            <person name="Murfin K."/>
            <person name="Klassen J."/>
            <person name="Lee M."/>
            <person name="Forst S."/>
            <person name="Stock P."/>
            <person name="Goodrich-Blair H."/>
        </authorList>
    </citation>
    <scope>NUCLEOTIDE SEQUENCE [LARGE SCALE GENOMIC DNA]</scope>
    <source>
        <strain evidence="2">Kraussei Becker Underwood</strain>
    </source>
</reference>
<dbReference type="PANTHER" id="PTHR14859">
    <property type="entry name" value="CALCOFLUOR WHITE HYPERSENSITIVE PROTEIN PRECURSOR"/>
    <property type="match status" value="1"/>
</dbReference>
<dbReference type="RefSeq" id="WP_051875903.1">
    <property type="nucleotide sequence ID" value="NZ_CAWLXS010000096.1"/>
</dbReference>
<accession>A0A077Q437</accession>
<dbReference type="Pfam" id="PF03372">
    <property type="entry name" value="Exo_endo_phos"/>
    <property type="match status" value="1"/>
</dbReference>
<dbReference type="PANTHER" id="PTHR14859:SF1">
    <property type="entry name" value="PGAP2-INTERACTING PROTEIN"/>
    <property type="match status" value="1"/>
</dbReference>
<dbReference type="GO" id="GO:0016020">
    <property type="term" value="C:membrane"/>
    <property type="evidence" value="ECO:0007669"/>
    <property type="project" value="GOC"/>
</dbReference>
<organism evidence="2">
    <name type="scientific">Xenorhabdus bovienii str. kraussei Becker Underwood</name>
    <dbReference type="NCBI Taxonomy" id="1398204"/>
    <lineage>
        <taxon>Bacteria</taxon>
        <taxon>Pseudomonadati</taxon>
        <taxon>Pseudomonadota</taxon>
        <taxon>Gammaproteobacteria</taxon>
        <taxon>Enterobacterales</taxon>
        <taxon>Morganellaceae</taxon>
        <taxon>Xenorhabdus</taxon>
    </lineage>
</organism>
<dbReference type="InterPro" id="IPR005135">
    <property type="entry name" value="Endo/exonuclease/phosphatase"/>
</dbReference>
<dbReference type="AlphaFoldDB" id="A0A077Q437"/>